<keyword evidence="2" id="KW-1185">Reference proteome</keyword>
<proteinExistence type="predicted"/>
<protein>
    <recommendedName>
        <fullName evidence="3">Adenine specific DNA methyltransferase</fullName>
    </recommendedName>
</protein>
<dbReference type="Proteomes" id="UP001211711">
    <property type="component" value="Unassembled WGS sequence"/>
</dbReference>
<reference evidence="1 2" key="1">
    <citation type="submission" date="2023-01" db="EMBL/GenBank/DDBJ databases">
        <title>Genomes from the Australian National Cyanobacteria Reference Collection.</title>
        <authorList>
            <person name="Willis A."/>
            <person name="Lee E.M.F."/>
        </authorList>
    </citation>
    <scope>NUCLEOTIDE SEQUENCE [LARGE SCALE GENOMIC DNA]</scope>
    <source>
        <strain evidence="1 2">CS-549</strain>
    </source>
</reference>
<name>A0ABT4ZPD3_9CYAN</name>
<dbReference type="EMBL" id="JAQMTI010000096">
    <property type="protein sequence ID" value="MDB9441250.1"/>
    <property type="molecule type" value="Genomic_DNA"/>
</dbReference>
<accession>A0ABT4ZPD3</accession>
<gene>
    <name evidence="1" type="ORF">PN497_07720</name>
</gene>
<sequence length="266" mass="29984">MNYLQVYIQEVSQVYQSQNATEHSYRPALKKLIESLDSGIQAINEPKRIACGAPDFVVKNGVLEVGHIEAKDIGVSLNKVVKTSQMARYFDALGNLILTDYLEFRWYVQGELRLSASLGSIYKRKTIKIDDHGINEVEQLFRQFLLTKVPQITTPKDLAKRMAGLAQLIRDAIKTALNDDDQGGMLRQQLESFERVLIKGLTGEQFADMYAQTICYGLFAARCNTGNVQTFSRETAAFKLPKTNPFLRSIFGQIAHDILHITAKYA</sequence>
<dbReference type="RefSeq" id="WP_272109876.1">
    <property type="nucleotide sequence ID" value="NZ_JAQMTI010000096.1"/>
</dbReference>
<evidence type="ECO:0000313" key="2">
    <source>
        <dbReference type="Proteomes" id="UP001211711"/>
    </source>
</evidence>
<comment type="caution">
    <text evidence="1">The sequence shown here is derived from an EMBL/GenBank/DDBJ whole genome shotgun (WGS) entry which is preliminary data.</text>
</comment>
<evidence type="ECO:0000313" key="1">
    <source>
        <dbReference type="EMBL" id="MDB9441250.1"/>
    </source>
</evidence>
<organism evidence="1 2">
    <name type="scientific">Sphaerospermopsis kisseleviana CS-549</name>
    <dbReference type="NCBI Taxonomy" id="3021783"/>
    <lineage>
        <taxon>Bacteria</taxon>
        <taxon>Bacillati</taxon>
        <taxon>Cyanobacteriota</taxon>
        <taxon>Cyanophyceae</taxon>
        <taxon>Nostocales</taxon>
        <taxon>Aphanizomenonaceae</taxon>
        <taxon>Sphaerospermopsis</taxon>
        <taxon>Sphaerospermopsis kisseleviana</taxon>
    </lineage>
</organism>
<evidence type="ECO:0008006" key="3">
    <source>
        <dbReference type="Google" id="ProtNLM"/>
    </source>
</evidence>